<organism evidence="3 4">
    <name type="scientific">Williamsia serinedens</name>
    <dbReference type="NCBI Taxonomy" id="391736"/>
    <lineage>
        <taxon>Bacteria</taxon>
        <taxon>Bacillati</taxon>
        <taxon>Actinomycetota</taxon>
        <taxon>Actinomycetes</taxon>
        <taxon>Mycobacteriales</taxon>
        <taxon>Nocardiaceae</taxon>
        <taxon>Williamsia</taxon>
    </lineage>
</organism>
<name>A0ABT1H1M1_9NOCA</name>
<keyword evidence="1" id="KW-0732">Signal</keyword>
<evidence type="ECO:0000259" key="2">
    <source>
        <dbReference type="Pfam" id="PF13449"/>
    </source>
</evidence>
<evidence type="ECO:0000313" key="4">
    <source>
        <dbReference type="Proteomes" id="UP001205740"/>
    </source>
</evidence>
<dbReference type="InterPro" id="IPR027372">
    <property type="entry name" value="Phytase-like_dom"/>
</dbReference>
<feature type="signal peptide" evidence="1">
    <location>
        <begin position="1"/>
        <end position="33"/>
    </location>
</feature>
<comment type="caution">
    <text evidence="3">The sequence shown here is derived from an EMBL/GenBank/DDBJ whole genome shotgun (WGS) entry which is preliminary data.</text>
</comment>
<proteinExistence type="predicted"/>
<protein>
    <recommendedName>
        <fullName evidence="2">Phytase-like domain-containing protein</fullName>
    </recommendedName>
</protein>
<feature type="chain" id="PRO_5045446162" description="Phytase-like domain-containing protein" evidence="1">
    <location>
        <begin position="34"/>
        <end position="360"/>
    </location>
</feature>
<sequence>MSLRRVGTPLLRVGSLLTATAAALSLGVSAAHAVPAPPAARYVSTMTVPDNFIPTPVRWGGISGLENIGGGNYVGISDDQGQYGPARYFQFRLPIAGNGMFTAPTPQLTGGGTVLAPNQLPLLPGQMDMEAIRRLGPNYVISSEGARPWIRVVSPLGVYVRDLRIPSAYIPGPGKGMGVNDGFEGLAVTPNGTVAAMTEDALRQDGGGPTIATGTSSRLAVFGSRGTSEYVYRTDPLAKGASRGATKNVSEILAVNNTDFYVLERGYDPATNRNDIKVYLATTRGATQVGGKYKLSGSETVMPKRLIFDFGMLPLLRPDNVEGMAYGPRLADGRRTLVLVSDDNFATPRQHTKFHLLALS</sequence>
<evidence type="ECO:0000313" key="3">
    <source>
        <dbReference type="EMBL" id="MCP2159653.1"/>
    </source>
</evidence>
<evidence type="ECO:0000256" key="1">
    <source>
        <dbReference type="SAM" id="SignalP"/>
    </source>
</evidence>
<dbReference type="RefSeq" id="WP_253653278.1">
    <property type="nucleotide sequence ID" value="NZ_BAAAOE010000001.1"/>
</dbReference>
<reference evidence="3 4" key="1">
    <citation type="submission" date="2022-06" db="EMBL/GenBank/DDBJ databases">
        <title>Genomic Encyclopedia of Archaeal and Bacterial Type Strains, Phase II (KMG-II): from individual species to whole genera.</title>
        <authorList>
            <person name="Goeker M."/>
        </authorList>
    </citation>
    <scope>NUCLEOTIDE SEQUENCE [LARGE SCALE GENOMIC DNA]</scope>
    <source>
        <strain evidence="3 4">DSM 45037</strain>
    </source>
</reference>
<dbReference type="Proteomes" id="UP001205740">
    <property type="component" value="Unassembled WGS sequence"/>
</dbReference>
<feature type="domain" description="Phytase-like" evidence="2">
    <location>
        <begin position="58"/>
        <end position="345"/>
    </location>
</feature>
<dbReference type="EMBL" id="JAMTCG010000002">
    <property type="protein sequence ID" value="MCP2159653.1"/>
    <property type="molecule type" value="Genomic_DNA"/>
</dbReference>
<gene>
    <name evidence="3" type="ORF">LX12_000832</name>
</gene>
<keyword evidence="4" id="KW-1185">Reference proteome</keyword>
<accession>A0ABT1H1M1</accession>
<dbReference type="Pfam" id="PF13449">
    <property type="entry name" value="Phytase-like"/>
    <property type="match status" value="1"/>
</dbReference>